<dbReference type="GO" id="GO:0097510">
    <property type="term" value="P:base-excision repair, AP site formation via deaminated base removal"/>
    <property type="evidence" value="ECO:0007669"/>
    <property type="project" value="TreeGrafter"/>
</dbReference>
<feature type="compositionally biased region" description="Low complexity" evidence="10">
    <location>
        <begin position="34"/>
        <end position="63"/>
    </location>
</feature>
<comment type="catalytic activity">
    <reaction evidence="7 9">
        <text>Hydrolyzes single-stranded DNA or mismatched double-stranded DNA and polynucleotides, releasing free uracil.</text>
        <dbReference type="EC" id="3.2.2.27"/>
    </reaction>
</comment>
<feature type="region of interest" description="Disordered" evidence="10">
    <location>
        <begin position="19"/>
        <end position="101"/>
    </location>
</feature>
<dbReference type="FunFam" id="3.40.470.10:FF:000007">
    <property type="entry name" value="Uracil-DNA glycosylase"/>
    <property type="match status" value="1"/>
</dbReference>
<name>A0A2G8SPQ3_9APHY</name>
<keyword evidence="13" id="KW-1185">Reference proteome</keyword>
<dbReference type="SMART" id="SM00986">
    <property type="entry name" value="UDG"/>
    <property type="match status" value="1"/>
</dbReference>
<dbReference type="Pfam" id="PF03167">
    <property type="entry name" value="UDG"/>
    <property type="match status" value="1"/>
</dbReference>
<evidence type="ECO:0000256" key="2">
    <source>
        <dbReference type="ARBA" id="ARBA00022763"/>
    </source>
</evidence>
<dbReference type="NCBIfam" id="NF003588">
    <property type="entry name" value="PRK05254.1-1"/>
    <property type="match status" value="1"/>
</dbReference>
<dbReference type="SUPFAM" id="SSF52141">
    <property type="entry name" value="Uracil-DNA glycosylase-like"/>
    <property type="match status" value="1"/>
</dbReference>
<dbReference type="InterPro" id="IPR002043">
    <property type="entry name" value="UDG_fam1"/>
</dbReference>
<feature type="active site" description="Proton acceptor" evidence="7 8">
    <location>
        <position position="198"/>
    </location>
</feature>
<comment type="subcellular location">
    <subcellularLocation>
        <location evidence="7">Mitochondrion</location>
    </subcellularLocation>
    <subcellularLocation>
        <location evidence="7">Nucleus</location>
    </subcellularLocation>
</comment>
<proteinExistence type="inferred from homology"/>
<feature type="compositionally biased region" description="Low complexity" evidence="10">
    <location>
        <begin position="77"/>
        <end position="87"/>
    </location>
</feature>
<evidence type="ECO:0000313" key="12">
    <source>
        <dbReference type="EMBL" id="PIL35745.1"/>
    </source>
</evidence>
<keyword evidence="2 7" id="KW-0227">DNA damage</keyword>
<dbReference type="GO" id="GO:0005634">
    <property type="term" value="C:nucleus"/>
    <property type="evidence" value="ECO:0007669"/>
    <property type="project" value="UniProtKB-SubCell"/>
</dbReference>
<evidence type="ECO:0000256" key="7">
    <source>
        <dbReference type="HAMAP-Rule" id="MF_03166"/>
    </source>
</evidence>
<dbReference type="OrthoDB" id="10031947at2759"/>
<dbReference type="InterPro" id="IPR018085">
    <property type="entry name" value="Ura-DNA_Glyclase_AS"/>
</dbReference>
<dbReference type="PROSITE" id="PS00130">
    <property type="entry name" value="U_DNA_GLYCOSYLASE"/>
    <property type="match status" value="1"/>
</dbReference>
<dbReference type="GO" id="GO:0004844">
    <property type="term" value="F:uracil DNA N-glycosylase activity"/>
    <property type="evidence" value="ECO:0007669"/>
    <property type="project" value="UniProtKB-UniRule"/>
</dbReference>
<organism evidence="12 13">
    <name type="scientific">Ganoderma sinense ZZ0214-1</name>
    <dbReference type="NCBI Taxonomy" id="1077348"/>
    <lineage>
        <taxon>Eukaryota</taxon>
        <taxon>Fungi</taxon>
        <taxon>Dikarya</taxon>
        <taxon>Basidiomycota</taxon>
        <taxon>Agaricomycotina</taxon>
        <taxon>Agaricomycetes</taxon>
        <taxon>Polyporales</taxon>
        <taxon>Polyporaceae</taxon>
        <taxon>Ganoderma</taxon>
    </lineage>
</organism>
<evidence type="ECO:0000256" key="3">
    <source>
        <dbReference type="ARBA" id="ARBA00022801"/>
    </source>
</evidence>
<dbReference type="NCBIfam" id="TIGR00628">
    <property type="entry name" value="ung"/>
    <property type="match status" value="1"/>
</dbReference>
<reference evidence="12 13" key="1">
    <citation type="journal article" date="2015" name="Sci. Rep.">
        <title>Chromosome-level genome map provides insights into diverse defense mechanisms in the medicinal fungus Ganoderma sinense.</title>
        <authorList>
            <person name="Zhu Y."/>
            <person name="Xu J."/>
            <person name="Sun C."/>
            <person name="Zhou S."/>
            <person name="Xu H."/>
            <person name="Nelson D.R."/>
            <person name="Qian J."/>
            <person name="Song J."/>
            <person name="Luo H."/>
            <person name="Xiang L."/>
            <person name="Li Y."/>
            <person name="Xu Z."/>
            <person name="Ji A."/>
            <person name="Wang L."/>
            <person name="Lu S."/>
            <person name="Hayward A."/>
            <person name="Sun W."/>
            <person name="Li X."/>
            <person name="Schwartz D.C."/>
            <person name="Wang Y."/>
            <person name="Chen S."/>
        </authorList>
    </citation>
    <scope>NUCLEOTIDE SEQUENCE [LARGE SCALE GENOMIC DNA]</scope>
    <source>
        <strain evidence="12 13">ZZ0214-1</strain>
    </source>
</reference>
<accession>A0A2G8SPQ3</accession>
<protein>
    <recommendedName>
        <fullName evidence="7 9">Uracil-DNA glycosylase</fullName>
        <shortName evidence="7">UDG</shortName>
        <ecNumber evidence="7 9">3.2.2.27</ecNumber>
    </recommendedName>
</protein>
<comment type="caution">
    <text evidence="12">The sequence shown here is derived from an EMBL/GenBank/DDBJ whole genome shotgun (WGS) entry which is preliminary data.</text>
</comment>
<dbReference type="NCBIfam" id="NF003592">
    <property type="entry name" value="PRK05254.1-5"/>
    <property type="match status" value="1"/>
</dbReference>
<dbReference type="PANTHER" id="PTHR11264">
    <property type="entry name" value="URACIL-DNA GLYCOSYLASE"/>
    <property type="match status" value="1"/>
</dbReference>
<comment type="similarity">
    <text evidence="1 7 9">Belongs to the uracil-DNA glycosylase (UDG) superfamily. UNG family.</text>
</comment>
<evidence type="ECO:0000256" key="5">
    <source>
        <dbReference type="ARBA" id="ARBA00023204"/>
    </source>
</evidence>
<evidence type="ECO:0000256" key="8">
    <source>
        <dbReference type="PROSITE-ProRule" id="PRU10072"/>
    </source>
</evidence>
<evidence type="ECO:0000256" key="10">
    <source>
        <dbReference type="SAM" id="MobiDB-lite"/>
    </source>
</evidence>
<evidence type="ECO:0000256" key="6">
    <source>
        <dbReference type="ARBA" id="ARBA00023242"/>
    </source>
</evidence>
<comment type="function">
    <text evidence="7 9">Excises uracil residues from the DNA which can arise as a result of misincorporation of dUMP residues by DNA polymerase or due to deamination of cytosine.</text>
</comment>
<evidence type="ECO:0000256" key="4">
    <source>
        <dbReference type="ARBA" id="ARBA00023128"/>
    </source>
</evidence>
<dbReference type="AlphaFoldDB" id="A0A2G8SPQ3"/>
<dbReference type="Gene3D" id="3.40.470.10">
    <property type="entry name" value="Uracil-DNA glycosylase-like domain"/>
    <property type="match status" value="1"/>
</dbReference>
<keyword evidence="3 7" id="KW-0378">Hydrolase</keyword>
<dbReference type="HAMAP" id="MF_00148">
    <property type="entry name" value="UDG"/>
    <property type="match status" value="1"/>
</dbReference>
<dbReference type="PANTHER" id="PTHR11264:SF0">
    <property type="entry name" value="URACIL-DNA GLYCOSYLASE"/>
    <property type="match status" value="1"/>
</dbReference>
<evidence type="ECO:0000259" key="11">
    <source>
        <dbReference type="SMART" id="SM00986"/>
    </source>
</evidence>
<dbReference type="EC" id="3.2.2.27" evidence="7 9"/>
<dbReference type="GO" id="GO:0005739">
    <property type="term" value="C:mitochondrion"/>
    <property type="evidence" value="ECO:0007669"/>
    <property type="project" value="UniProtKB-SubCell"/>
</dbReference>
<dbReference type="InterPro" id="IPR036895">
    <property type="entry name" value="Uracil-DNA_glycosylase-like_sf"/>
</dbReference>
<keyword evidence="6 7" id="KW-0539">Nucleus</keyword>
<dbReference type="STRING" id="1077348.A0A2G8SPQ3"/>
<dbReference type="SMART" id="SM00987">
    <property type="entry name" value="UreE_C"/>
    <property type="match status" value="1"/>
</dbReference>
<feature type="domain" description="Uracil-DNA glycosylase-like" evidence="11">
    <location>
        <begin position="183"/>
        <end position="359"/>
    </location>
</feature>
<dbReference type="EMBL" id="AYKW01000003">
    <property type="protein sequence ID" value="PIL35745.1"/>
    <property type="molecule type" value="Genomic_DNA"/>
</dbReference>
<dbReference type="Proteomes" id="UP000230002">
    <property type="component" value="Unassembled WGS sequence"/>
</dbReference>
<gene>
    <name evidence="7" type="primary">UNG1</name>
    <name evidence="12" type="ORF">GSI_02475</name>
</gene>
<sequence length="374" mass="40616">MASDNSAKRVVYLEDIEVKPSKGSATKENASVAVTEETTDGSTVVDTDASTTVTEKKTTTGATKRQKAITDMFTKKSSSSSSSSSRSGPLPKKARSDTPSLNSIPFSLKEYQDSLSEEEKTLLTLECETLGKSWLKLLKDEIKKPYFLTLKRFLAGEGVKGLNDSAPNLKVYPAPKNIYSWSNMTPLGRVKVVIIGQDPYHGPGQAHGLCFSVPQGVAIPPSLRNIYAEIKAEYPSFEPSKHGNLTTWAENGVLLLNTSLTVRAHEAASHSKRGWEEFTAKVVDVVDRYGGANLGDKSSSDAGRGRGIVFLVWGAHAAKVVAKLDKKKHLILTSAHPSPLSANRGFMGNGHFKKANDWLEEKYGPDGCVDWTKL</sequence>
<keyword evidence="5 7" id="KW-0234">DNA repair</keyword>
<keyword evidence="4 7" id="KW-0496">Mitochondrion</keyword>
<evidence type="ECO:0000256" key="9">
    <source>
        <dbReference type="RuleBase" id="RU003780"/>
    </source>
</evidence>
<dbReference type="CDD" id="cd10027">
    <property type="entry name" value="UDG-F1-like"/>
    <property type="match status" value="1"/>
</dbReference>
<evidence type="ECO:0000256" key="1">
    <source>
        <dbReference type="ARBA" id="ARBA00008184"/>
    </source>
</evidence>
<evidence type="ECO:0000313" key="13">
    <source>
        <dbReference type="Proteomes" id="UP000230002"/>
    </source>
</evidence>
<dbReference type="InterPro" id="IPR005122">
    <property type="entry name" value="Uracil-DNA_glycosylase-like"/>
</dbReference>
<dbReference type="NCBIfam" id="NF003589">
    <property type="entry name" value="PRK05254.1-2"/>
    <property type="match status" value="1"/>
</dbReference>